<dbReference type="Proteomes" id="UP000243686">
    <property type="component" value="Unassembled WGS sequence"/>
</dbReference>
<accession>A0A1S8WSZ8</accession>
<dbReference type="EMBL" id="KV895227">
    <property type="protein sequence ID" value="OON17535.1"/>
    <property type="molecule type" value="Genomic_DNA"/>
</dbReference>
<proteinExistence type="predicted"/>
<gene>
    <name evidence="1" type="ORF">X801_06626</name>
</gene>
<organism evidence="1 2">
    <name type="scientific">Opisthorchis viverrini</name>
    <name type="common">Southeast Asian liver fluke</name>
    <dbReference type="NCBI Taxonomy" id="6198"/>
    <lineage>
        <taxon>Eukaryota</taxon>
        <taxon>Metazoa</taxon>
        <taxon>Spiralia</taxon>
        <taxon>Lophotrochozoa</taxon>
        <taxon>Platyhelminthes</taxon>
        <taxon>Trematoda</taxon>
        <taxon>Digenea</taxon>
        <taxon>Opisthorchiida</taxon>
        <taxon>Opisthorchiata</taxon>
        <taxon>Opisthorchiidae</taxon>
        <taxon>Opisthorchis</taxon>
    </lineage>
</organism>
<protein>
    <submittedName>
        <fullName evidence="1">Uncharacterized protein</fullName>
    </submittedName>
</protein>
<sequence length="148" mass="16543">MPRNCATYRPYYLCHNVWKESPKSSYISFICAPLDSVIARATLRVTIAKVGLADDGWTRSGLPARLPANVYRPTSRDTCTNAIAHATLLQNSGTYGGGMWTAWSTTVWAKRVGYCIVPVYRQPDEYRTGNFPPTLIFGHEGTPALLWR</sequence>
<evidence type="ECO:0000313" key="2">
    <source>
        <dbReference type="Proteomes" id="UP000243686"/>
    </source>
</evidence>
<evidence type="ECO:0000313" key="1">
    <source>
        <dbReference type="EMBL" id="OON17535.1"/>
    </source>
</evidence>
<dbReference type="AlphaFoldDB" id="A0A1S8WSZ8"/>
<reference evidence="1 2" key="1">
    <citation type="submission" date="2015-03" db="EMBL/GenBank/DDBJ databases">
        <title>Draft genome of the nematode, Opisthorchis viverrini.</title>
        <authorList>
            <person name="Mitreva M."/>
        </authorList>
    </citation>
    <scope>NUCLEOTIDE SEQUENCE [LARGE SCALE GENOMIC DNA]</scope>
    <source>
        <strain evidence="1">Khon Kaen</strain>
    </source>
</reference>
<name>A0A1S8WSZ8_OPIVI</name>
<keyword evidence="2" id="KW-1185">Reference proteome</keyword>